<sequence length="486" mass="55007">MVLPTDKKKVLIVGGGPSGLVSLRWVLESQNYTGTIIEQKDDIGGQWHYKGEKQFPVSPRNTSDALDDPQNAENTTTMYDDLSANLPFVLMEFLDFKHKKDAYTFATQEQMHEYLRAYATHFKLWPNIQLNTSVVDVRPEDPLLPDGESGKWIVETHNLATNVFITEIYDAVIIGTGKNSYPYQTPIQDLEKFQGKVMHCKYFKNPKDFKGKNVVCVGLGPSSADLALLLSTEANKVTVCHKFAYGFKLGLLPSNVDELKPIKLVTSDGIITENDEVVPCDVIILCTGYGLKFPFLDPSCGVTVIDNKYVPNLYKMTTFTKRPNLSILNMCYRSPEYILMEIQARFAVSCLDGKTKLPSYEEMEAAVKEEEDEKKKQGIPISLWFQIGEFGVGVWKYFWRIAEEAGILQEFKHGPLLEQMYGTIILRIFGKLALYKQDKVKIVNDNTWEVTLSSRPEFPDSKPEKIIMTANPDFTATVEKVEIVDP</sequence>
<evidence type="ECO:0000256" key="3">
    <source>
        <dbReference type="ARBA" id="ARBA00022827"/>
    </source>
</evidence>
<comment type="caution">
    <text evidence="7">The sequence shown here is derived from an EMBL/GenBank/DDBJ whole genome shotgun (WGS) entry which is preliminary data.</text>
</comment>
<keyword evidence="3 6" id="KW-0274">FAD</keyword>
<dbReference type="SUPFAM" id="SSF51905">
    <property type="entry name" value="FAD/NAD(P)-binding domain"/>
    <property type="match status" value="2"/>
</dbReference>
<evidence type="ECO:0000256" key="6">
    <source>
        <dbReference type="RuleBase" id="RU361177"/>
    </source>
</evidence>
<evidence type="ECO:0000256" key="5">
    <source>
        <dbReference type="ARBA" id="ARBA00023002"/>
    </source>
</evidence>
<evidence type="ECO:0000313" key="7">
    <source>
        <dbReference type="EMBL" id="CAL8090080.1"/>
    </source>
</evidence>
<dbReference type="InterPro" id="IPR036188">
    <property type="entry name" value="FAD/NAD-bd_sf"/>
</dbReference>
<proteinExistence type="inferred from homology"/>
<keyword evidence="8" id="KW-1185">Reference proteome</keyword>
<dbReference type="PRINTS" id="PR00370">
    <property type="entry name" value="FMOXYGENASE"/>
</dbReference>
<comment type="cofactor">
    <cofactor evidence="6">
        <name>FAD</name>
        <dbReference type="ChEBI" id="CHEBI:57692"/>
    </cofactor>
</comment>
<keyword evidence="6" id="KW-0503">Monooxygenase</keyword>
<keyword evidence="2 6" id="KW-0285">Flavoprotein</keyword>
<keyword evidence="4" id="KW-0521">NADP</keyword>
<dbReference type="Gene3D" id="3.50.50.60">
    <property type="entry name" value="FAD/NAD(P)-binding domain"/>
    <property type="match status" value="2"/>
</dbReference>
<protein>
    <recommendedName>
        <fullName evidence="6">Flavin-containing monooxygenase</fullName>
        <ecNumber evidence="6">1.-.-.-</ecNumber>
    </recommendedName>
</protein>
<dbReference type="InterPro" id="IPR050346">
    <property type="entry name" value="FMO-like"/>
</dbReference>
<accession>A0ABP1Q840</accession>
<dbReference type="EMBL" id="CAXLJM020000024">
    <property type="protein sequence ID" value="CAL8090080.1"/>
    <property type="molecule type" value="Genomic_DNA"/>
</dbReference>
<dbReference type="Pfam" id="PF00743">
    <property type="entry name" value="FMO-like"/>
    <property type="match status" value="2"/>
</dbReference>
<dbReference type="Proteomes" id="UP001642540">
    <property type="component" value="Unassembled WGS sequence"/>
</dbReference>
<evidence type="ECO:0000313" key="8">
    <source>
        <dbReference type="Proteomes" id="UP001642540"/>
    </source>
</evidence>
<dbReference type="EC" id="1.-.-.-" evidence="6"/>
<evidence type="ECO:0000256" key="2">
    <source>
        <dbReference type="ARBA" id="ARBA00022630"/>
    </source>
</evidence>
<comment type="similarity">
    <text evidence="1 6">Belongs to the FMO family.</text>
</comment>
<gene>
    <name evidence="7" type="ORF">ODALV1_LOCUS7548</name>
</gene>
<keyword evidence="5 6" id="KW-0560">Oxidoreductase</keyword>
<dbReference type="InterPro" id="IPR000960">
    <property type="entry name" value="Flavin_mOase"/>
</dbReference>
<reference evidence="7 8" key="1">
    <citation type="submission" date="2024-08" db="EMBL/GenBank/DDBJ databases">
        <authorList>
            <person name="Cucini C."/>
            <person name="Frati F."/>
        </authorList>
    </citation>
    <scope>NUCLEOTIDE SEQUENCE [LARGE SCALE GENOMIC DNA]</scope>
</reference>
<evidence type="ECO:0000256" key="1">
    <source>
        <dbReference type="ARBA" id="ARBA00009183"/>
    </source>
</evidence>
<evidence type="ECO:0000256" key="4">
    <source>
        <dbReference type="ARBA" id="ARBA00022857"/>
    </source>
</evidence>
<dbReference type="PANTHER" id="PTHR23023">
    <property type="entry name" value="DIMETHYLANILINE MONOOXYGENASE"/>
    <property type="match status" value="1"/>
</dbReference>
<dbReference type="InterPro" id="IPR020946">
    <property type="entry name" value="Flavin_mOase-like"/>
</dbReference>
<organism evidence="7 8">
    <name type="scientific">Orchesella dallaii</name>
    <dbReference type="NCBI Taxonomy" id="48710"/>
    <lineage>
        <taxon>Eukaryota</taxon>
        <taxon>Metazoa</taxon>
        <taxon>Ecdysozoa</taxon>
        <taxon>Arthropoda</taxon>
        <taxon>Hexapoda</taxon>
        <taxon>Collembola</taxon>
        <taxon>Entomobryomorpha</taxon>
        <taxon>Entomobryoidea</taxon>
        <taxon>Orchesellidae</taxon>
        <taxon>Orchesellinae</taxon>
        <taxon>Orchesella</taxon>
    </lineage>
</organism>
<name>A0ABP1Q840_9HEXA</name>